<organism evidence="2 3">
    <name type="scientific">Mesorhabditis belari</name>
    <dbReference type="NCBI Taxonomy" id="2138241"/>
    <lineage>
        <taxon>Eukaryota</taxon>
        <taxon>Metazoa</taxon>
        <taxon>Ecdysozoa</taxon>
        <taxon>Nematoda</taxon>
        <taxon>Chromadorea</taxon>
        <taxon>Rhabditida</taxon>
        <taxon>Rhabditina</taxon>
        <taxon>Rhabditomorpha</taxon>
        <taxon>Rhabditoidea</taxon>
        <taxon>Rhabditidae</taxon>
        <taxon>Mesorhabditinae</taxon>
        <taxon>Mesorhabditis</taxon>
    </lineage>
</organism>
<keyword evidence="1" id="KW-0472">Membrane</keyword>
<feature type="transmembrane region" description="Helical" evidence="1">
    <location>
        <begin position="48"/>
        <end position="68"/>
    </location>
</feature>
<dbReference type="Proteomes" id="UP000887575">
    <property type="component" value="Unassembled WGS sequence"/>
</dbReference>
<dbReference type="WBParaSite" id="MBELARI_LOCUS16203">
    <property type="protein sequence ID" value="MBELARI_LOCUS16203"/>
    <property type="gene ID" value="MBELARI_LOCUS16203"/>
</dbReference>
<dbReference type="AlphaFoldDB" id="A0AAF3EQ44"/>
<accession>A0AAF3EQ44</accession>
<evidence type="ECO:0000313" key="2">
    <source>
        <dbReference type="Proteomes" id="UP000887575"/>
    </source>
</evidence>
<name>A0AAF3EQ44_9BILA</name>
<reference evidence="3" key="1">
    <citation type="submission" date="2024-02" db="UniProtKB">
        <authorList>
            <consortium name="WormBaseParasite"/>
        </authorList>
    </citation>
    <scope>IDENTIFICATION</scope>
</reference>
<keyword evidence="1" id="KW-1133">Transmembrane helix</keyword>
<keyword evidence="1" id="KW-0812">Transmembrane</keyword>
<feature type="transmembrane region" description="Helical" evidence="1">
    <location>
        <begin position="12"/>
        <end position="36"/>
    </location>
</feature>
<evidence type="ECO:0000256" key="1">
    <source>
        <dbReference type="SAM" id="Phobius"/>
    </source>
</evidence>
<sequence>MSADFGLATDSVAIGLFFGFSTLATVTNFVASLIVFRNSRLHKVVKMYFLGSHLARIICSLCGFVFAGCSNKDKSGHKGMA</sequence>
<keyword evidence="2" id="KW-1185">Reference proteome</keyword>
<evidence type="ECO:0000313" key="3">
    <source>
        <dbReference type="WBParaSite" id="MBELARI_LOCUS16203"/>
    </source>
</evidence>
<protein>
    <submittedName>
        <fullName evidence="3">Uncharacterized protein</fullName>
    </submittedName>
</protein>
<proteinExistence type="predicted"/>